<keyword evidence="2" id="KW-1185">Reference proteome</keyword>
<dbReference type="EMBL" id="STGT01000004">
    <property type="protein sequence ID" value="THV12702.1"/>
    <property type="molecule type" value="Genomic_DNA"/>
</dbReference>
<name>A0ABY2QRQ3_9HYPH</name>
<gene>
    <name evidence="1" type="ORF">E9677_18425</name>
</gene>
<dbReference type="RefSeq" id="WP_136559491.1">
    <property type="nucleotide sequence ID" value="NZ_STGT01000004.1"/>
</dbReference>
<accession>A0ABY2QRQ3</accession>
<proteinExistence type="predicted"/>
<sequence>MLKYLLMFVAMLGGLINLFLAWLLLPALAVGLWQTDWDPRRLSAEQKIFEMGHRLPALWATRHPIDRGRYALAFYRFQSADDCLWTDSSGVRRLQFHRVRNERDMEVCLHLILSGAKPHHEKNPHSLNLMKILESDGFRCRYHDYSMYTRQQHAVGCSREFFAFIDVLRSFPAVSDWTGGYVLANTLLAWIPSVGGHQFSVTWRFEGEEKVPRRTSVRFGRFSK</sequence>
<organism evidence="1 2">
    <name type="scientific">Rhizobium rhizophilum</name>
    <dbReference type="NCBI Taxonomy" id="1850373"/>
    <lineage>
        <taxon>Bacteria</taxon>
        <taxon>Pseudomonadati</taxon>
        <taxon>Pseudomonadota</taxon>
        <taxon>Alphaproteobacteria</taxon>
        <taxon>Hyphomicrobiales</taxon>
        <taxon>Rhizobiaceae</taxon>
        <taxon>Rhizobium/Agrobacterium group</taxon>
        <taxon>Rhizobium</taxon>
    </lineage>
</organism>
<evidence type="ECO:0000313" key="2">
    <source>
        <dbReference type="Proteomes" id="UP000309667"/>
    </source>
</evidence>
<protein>
    <submittedName>
        <fullName evidence="1">Uncharacterized protein</fullName>
    </submittedName>
</protein>
<dbReference type="Proteomes" id="UP000309667">
    <property type="component" value="Unassembled WGS sequence"/>
</dbReference>
<reference evidence="1 2" key="1">
    <citation type="submission" date="2019-04" db="EMBL/GenBank/DDBJ databases">
        <title>Genome sequence of strain 7209-2.</title>
        <authorList>
            <person name="Gao J."/>
            <person name="Sun J."/>
        </authorList>
    </citation>
    <scope>NUCLEOTIDE SEQUENCE [LARGE SCALE GENOMIC DNA]</scope>
    <source>
        <strain evidence="1 2">7209-2</strain>
    </source>
</reference>
<evidence type="ECO:0000313" key="1">
    <source>
        <dbReference type="EMBL" id="THV12702.1"/>
    </source>
</evidence>
<comment type="caution">
    <text evidence="1">The sequence shown here is derived from an EMBL/GenBank/DDBJ whole genome shotgun (WGS) entry which is preliminary data.</text>
</comment>